<name>A0ABN8A550_9BACI</name>
<accession>A0ABN8A550</accession>
<dbReference type="RefSeq" id="WP_230576327.1">
    <property type="nucleotide sequence ID" value="NZ_CAKJTI010000026.1"/>
</dbReference>
<proteinExistence type="predicted"/>
<protein>
    <recommendedName>
        <fullName evidence="3">DUF1015 domain-containing protein</fullName>
    </recommendedName>
</protein>
<sequence>MATIKPFQAIRPVQERAKEVAALPYDVLNSSEAREIAKDNPYSFLHIDKAEIDLSSSISPYDNAVYEKAKKNLQHMVETGVLIQEEKACFYIYELTMNGRSQTGLVVCTSIDEYMNDTIKKHERTRAEKEKDRIRHVDVCNAHTGPIFVTYRGKSEIANVIANWKATHSPVYEFTADDAIRHKAWIIHEERVIATLIEHFEEIPSLYIADGHHRSASAVKVGMMRREAYSNYTGDEEFNYFLSVLFPKDELSIWDYNRIVKDINGLSEEQFLQEISQAFYVEKAKVVPYKPAERHTFGMYLNKVWYKLTAKANVFNAYDVVKRLDVSILQEQLLYTILQIDDPSTNDRIDFVGGIRGLKELERMVDEEGWTVAFSMYPTTMEDLLDIADAGEVMPPKSTWFEPKLRSGLFIHSLE</sequence>
<dbReference type="Proteomes" id="UP000789423">
    <property type="component" value="Unassembled WGS sequence"/>
</dbReference>
<comment type="caution">
    <text evidence="1">The sequence shown here is derived from an EMBL/GenBank/DDBJ whole genome shotgun (WGS) entry which is preliminary data.</text>
</comment>
<dbReference type="PANTHER" id="PTHR36454">
    <property type="entry name" value="LMO2823 PROTEIN"/>
    <property type="match status" value="1"/>
</dbReference>
<gene>
    <name evidence="1" type="ORF">BACCIP111899_03587</name>
</gene>
<dbReference type="PANTHER" id="PTHR36454:SF1">
    <property type="entry name" value="DUF1015 DOMAIN-CONTAINING PROTEIN"/>
    <property type="match status" value="1"/>
</dbReference>
<dbReference type="Pfam" id="PF06245">
    <property type="entry name" value="DUF1015"/>
    <property type="match status" value="1"/>
</dbReference>
<evidence type="ECO:0008006" key="3">
    <source>
        <dbReference type="Google" id="ProtNLM"/>
    </source>
</evidence>
<keyword evidence="2" id="KW-1185">Reference proteome</keyword>
<evidence type="ECO:0000313" key="1">
    <source>
        <dbReference type="EMBL" id="CAG9614360.1"/>
    </source>
</evidence>
<organism evidence="1 2">
    <name type="scientific">Bacillus rhizoplanae</name>
    <dbReference type="NCBI Taxonomy" id="2880966"/>
    <lineage>
        <taxon>Bacteria</taxon>
        <taxon>Bacillati</taxon>
        <taxon>Bacillota</taxon>
        <taxon>Bacilli</taxon>
        <taxon>Bacillales</taxon>
        <taxon>Bacillaceae</taxon>
        <taxon>Bacillus</taxon>
    </lineage>
</organism>
<dbReference type="PIRSF" id="PIRSF033563">
    <property type="entry name" value="UCP033563"/>
    <property type="match status" value="1"/>
</dbReference>
<dbReference type="InterPro" id="IPR008323">
    <property type="entry name" value="UCP033563"/>
</dbReference>
<evidence type="ECO:0000313" key="2">
    <source>
        <dbReference type="Proteomes" id="UP000789423"/>
    </source>
</evidence>
<reference evidence="1 2" key="1">
    <citation type="submission" date="2021-10" db="EMBL/GenBank/DDBJ databases">
        <authorList>
            <person name="Criscuolo A."/>
        </authorList>
    </citation>
    <scope>NUCLEOTIDE SEQUENCE [LARGE SCALE GENOMIC DNA]</scope>
    <source>
        <strain evidence="2">CIP 111899</strain>
    </source>
</reference>
<dbReference type="EMBL" id="CAKJTI010000026">
    <property type="protein sequence ID" value="CAG9614360.1"/>
    <property type="molecule type" value="Genomic_DNA"/>
</dbReference>